<feature type="transmembrane region" description="Helical" evidence="1">
    <location>
        <begin position="115"/>
        <end position="133"/>
    </location>
</feature>
<dbReference type="Pfam" id="PF11127">
    <property type="entry name" value="YgaP-like_TM"/>
    <property type="match status" value="1"/>
</dbReference>
<dbReference type="RefSeq" id="WP_036559246.1">
    <property type="nucleotide sequence ID" value="NZ_JRNI01000024.1"/>
</dbReference>
<sequence length="171" mass="18374">MTLALITAEQAAQLVKEGAILVDIRSAAEYRNRHIPDSINHTVDELSAAQLPADRVVIFLCQSGMRTRTNANKLAAAARQAKAFYLLEGGIDSWQKQGLPVEVAANAPLELQRQVQIAVGVMVILGVILGTWINPAWYILSAFAGAGLLVAGLTGFCGLARLLMLAPWNRV</sequence>
<dbReference type="PROSITE" id="PS50206">
    <property type="entry name" value="RHODANESE_3"/>
    <property type="match status" value="1"/>
</dbReference>
<proteinExistence type="predicted"/>
<dbReference type="Proteomes" id="UP000029629">
    <property type="component" value="Unassembled WGS sequence"/>
</dbReference>
<reference evidence="3 4" key="1">
    <citation type="submission" date="2014-07" db="EMBL/GenBank/DDBJ databases">
        <authorList>
            <person name="McCorrison J."/>
            <person name="Sanka R."/>
            <person name="Torralba M."/>
            <person name="Gillis M."/>
            <person name="Haft D.H."/>
            <person name="Methe B."/>
            <person name="Sutton G."/>
            <person name="Nelson K.E."/>
        </authorList>
    </citation>
    <scope>NUCLEOTIDE SEQUENCE [LARGE SCALE GENOMIC DNA]</scope>
    <source>
        <strain evidence="3 4">DNF00040</strain>
    </source>
</reference>
<dbReference type="EMBL" id="JRNI01000024">
    <property type="protein sequence ID" value="KGF30460.1"/>
    <property type="molecule type" value="Genomic_DNA"/>
</dbReference>
<dbReference type="InterPro" id="IPR021309">
    <property type="entry name" value="YgaP-like_TM"/>
</dbReference>
<evidence type="ECO:0000313" key="3">
    <source>
        <dbReference type="EMBL" id="KGF30460.1"/>
    </source>
</evidence>
<keyword evidence="1" id="KW-1133">Transmembrane helix</keyword>
<dbReference type="Gene3D" id="3.40.250.10">
    <property type="entry name" value="Rhodanese-like domain"/>
    <property type="match status" value="1"/>
</dbReference>
<dbReference type="eggNOG" id="COG0607">
    <property type="taxonomic scope" value="Bacteria"/>
</dbReference>
<dbReference type="AlphaFoldDB" id="A0A095Z6W5"/>
<organism evidence="3 4">
    <name type="scientific">Oligella urethralis DNF00040</name>
    <dbReference type="NCBI Taxonomy" id="1401065"/>
    <lineage>
        <taxon>Bacteria</taxon>
        <taxon>Pseudomonadati</taxon>
        <taxon>Pseudomonadota</taxon>
        <taxon>Betaproteobacteria</taxon>
        <taxon>Burkholderiales</taxon>
        <taxon>Alcaligenaceae</taxon>
        <taxon>Oligella</taxon>
    </lineage>
</organism>
<name>A0A095Z6W5_9BURK</name>
<keyword evidence="4" id="KW-1185">Reference proteome</keyword>
<gene>
    <name evidence="3" type="ORF">HMPREF2130_06460</name>
</gene>
<comment type="caution">
    <text evidence="3">The sequence shown here is derived from an EMBL/GenBank/DDBJ whole genome shotgun (WGS) entry which is preliminary data.</text>
</comment>
<keyword evidence="1" id="KW-0812">Transmembrane</keyword>
<protein>
    <submittedName>
        <fullName evidence="3">Membrane protein</fullName>
    </submittedName>
</protein>
<accession>A0A095Z6W5</accession>
<feature type="domain" description="Rhodanese" evidence="2">
    <location>
        <begin position="15"/>
        <end position="103"/>
    </location>
</feature>
<dbReference type="InterPro" id="IPR036873">
    <property type="entry name" value="Rhodanese-like_dom_sf"/>
</dbReference>
<feature type="transmembrane region" description="Helical" evidence="1">
    <location>
        <begin position="139"/>
        <end position="163"/>
    </location>
</feature>
<dbReference type="SUPFAM" id="SSF52821">
    <property type="entry name" value="Rhodanese/Cell cycle control phosphatase"/>
    <property type="match status" value="1"/>
</dbReference>
<dbReference type="PANTHER" id="PTHR44086:SF10">
    <property type="entry name" value="THIOSULFATE SULFURTRANSFERASE_RHODANESE-LIKE DOMAIN-CONTAINING PROTEIN 3"/>
    <property type="match status" value="1"/>
</dbReference>
<dbReference type="Gene3D" id="6.10.140.1340">
    <property type="match status" value="1"/>
</dbReference>
<evidence type="ECO:0000256" key="1">
    <source>
        <dbReference type="SAM" id="Phobius"/>
    </source>
</evidence>
<dbReference type="InterPro" id="IPR001763">
    <property type="entry name" value="Rhodanese-like_dom"/>
</dbReference>
<evidence type="ECO:0000259" key="2">
    <source>
        <dbReference type="PROSITE" id="PS50206"/>
    </source>
</evidence>
<dbReference type="SMART" id="SM00450">
    <property type="entry name" value="RHOD"/>
    <property type="match status" value="1"/>
</dbReference>
<dbReference type="OrthoDB" id="1445766at2"/>
<evidence type="ECO:0000313" key="4">
    <source>
        <dbReference type="Proteomes" id="UP000029629"/>
    </source>
</evidence>
<keyword evidence="1" id="KW-0472">Membrane</keyword>
<dbReference type="Pfam" id="PF00581">
    <property type="entry name" value="Rhodanese"/>
    <property type="match status" value="1"/>
</dbReference>
<dbReference type="PANTHER" id="PTHR44086">
    <property type="entry name" value="THIOSULFATE SULFURTRANSFERASE RDL2, MITOCHONDRIAL-RELATED"/>
    <property type="match status" value="1"/>
</dbReference>
<dbReference type="GO" id="GO:0004792">
    <property type="term" value="F:thiosulfate-cyanide sulfurtransferase activity"/>
    <property type="evidence" value="ECO:0007669"/>
    <property type="project" value="TreeGrafter"/>
</dbReference>